<evidence type="ECO:0000256" key="1">
    <source>
        <dbReference type="SAM" id="MobiDB-lite"/>
    </source>
</evidence>
<feature type="transmembrane region" description="Helical" evidence="2">
    <location>
        <begin position="56"/>
        <end position="75"/>
    </location>
</feature>
<reference evidence="3 4" key="1">
    <citation type="submission" date="2021-01" db="EMBL/GenBank/DDBJ databases">
        <title>Whole genome shotgun sequence of Catellatospora citrea NBRC 14495.</title>
        <authorList>
            <person name="Komaki H."/>
            <person name="Tamura T."/>
        </authorList>
    </citation>
    <scope>NUCLEOTIDE SEQUENCE [LARGE SCALE GENOMIC DNA]</scope>
    <source>
        <strain evidence="3 4">NBRC 14495</strain>
    </source>
</reference>
<keyword evidence="4" id="KW-1185">Reference proteome</keyword>
<dbReference type="AlphaFoldDB" id="A0A8J3P069"/>
<organism evidence="3 4">
    <name type="scientific">Catellatospora citrea</name>
    <dbReference type="NCBI Taxonomy" id="53366"/>
    <lineage>
        <taxon>Bacteria</taxon>
        <taxon>Bacillati</taxon>
        <taxon>Actinomycetota</taxon>
        <taxon>Actinomycetes</taxon>
        <taxon>Micromonosporales</taxon>
        <taxon>Micromonosporaceae</taxon>
        <taxon>Catellatospora</taxon>
    </lineage>
</organism>
<sequence>MPIGRTPAPFGVNLGLGAAVMTAATIVAAASTADPTGLALLVAIAASWASRPPHPLWNLTVFALALGLGLGQRWIRNVRACAYNTSDELAIPARPVRQNRHVPAAEPMPSGRSLG</sequence>
<accession>A0A8J3P069</accession>
<keyword evidence="2" id="KW-0472">Membrane</keyword>
<gene>
    <name evidence="3" type="ORF">Cci01nite_41210</name>
</gene>
<evidence type="ECO:0000256" key="2">
    <source>
        <dbReference type="SAM" id="Phobius"/>
    </source>
</evidence>
<dbReference type="Proteomes" id="UP000659904">
    <property type="component" value="Unassembled WGS sequence"/>
</dbReference>
<feature type="transmembrane region" description="Helical" evidence="2">
    <location>
        <begin position="20"/>
        <end position="44"/>
    </location>
</feature>
<feature type="region of interest" description="Disordered" evidence="1">
    <location>
        <begin position="94"/>
        <end position="115"/>
    </location>
</feature>
<evidence type="ECO:0000313" key="3">
    <source>
        <dbReference type="EMBL" id="GIF99027.1"/>
    </source>
</evidence>
<keyword evidence="2" id="KW-0812">Transmembrane</keyword>
<dbReference type="EMBL" id="BONH01000018">
    <property type="protein sequence ID" value="GIF99027.1"/>
    <property type="molecule type" value="Genomic_DNA"/>
</dbReference>
<protein>
    <submittedName>
        <fullName evidence="3">Uncharacterized protein</fullName>
    </submittedName>
</protein>
<proteinExistence type="predicted"/>
<keyword evidence="2" id="KW-1133">Transmembrane helix</keyword>
<evidence type="ECO:0000313" key="4">
    <source>
        <dbReference type="Proteomes" id="UP000659904"/>
    </source>
</evidence>
<comment type="caution">
    <text evidence="3">The sequence shown here is derived from an EMBL/GenBank/DDBJ whole genome shotgun (WGS) entry which is preliminary data.</text>
</comment>
<name>A0A8J3P069_9ACTN</name>